<dbReference type="AlphaFoldDB" id="A0A4C1SFT1"/>
<comment type="caution">
    <text evidence="1">The sequence shown here is derived from an EMBL/GenBank/DDBJ whole genome shotgun (WGS) entry which is preliminary data.</text>
</comment>
<evidence type="ECO:0000313" key="2">
    <source>
        <dbReference type="Proteomes" id="UP000299102"/>
    </source>
</evidence>
<reference evidence="1 2" key="1">
    <citation type="journal article" date="2019" name="Commun. Biol.">
        <title>The bagworm genome reveals a unique fibroin gene that provides high tensile strength.</title>
        <authorList>
            <person name="Kono N."/>
            <person name="Nakamura H."/>
            <person name="Ohtoshi R."/>
            <person name="Tomita M."/>
            <person name="Numata K."/>
            <person name="Arakawa K."/>
        </authorList>
    </citation>
    <scope>NUCLEOTIDE SEQUENCE [LARGE SCALE GENOMIC DNA]</scope>
</reference>
<sequence>MLKRFEGGVAPKRCWLSHYSPVAVDIFWQPLKPSDMDYKELEVELCLGFADIDLLRITAKTFKFCSALLFNDSPTVARSYSRKSSIHGGSLLTGWPRLGVPSARGTHAAPNRIVTALLNLDFLTDPTTQESQLGLDIYVGVHATSLDSAIDNAGSVLWCTRSKKSSRLHRPLVYKNTMHHENSNAKYQDYAMTVEEFHCSRKPLRPHSYLVYEGGVKGHYQSLEQPVCKVSNLCCSPLKCANVDGNSCCHIVLSRIRI</sequence>
<accession>A0A4C1SFT1</accession>
<protein>
    <submittedName>
        <fullName evidence="1">Uncharacterized protein</fullName>
    </submittedName>
</protein>
<evidence type="ECO:0000313" key="1">
    <source>
        <dbReference type="EMBL" id="GBP01023.1"/>
    </source>
</evidence>
<keyword evidence="2" id="KW-1185">Reference proteome</keyword>
<organism evidence="1 2">
    <name type="scientific">Eumeta variegata</name>
    <name type="common">Bagworm moth</name>
    <name type="synonym">Eumeta japonica</name>
    <dbReference type="NCBI Taxonomy" id="151549"/>
    <lineage>
        <taxon>Eukaryota</taxon>
        <taxon>Metazoa</taxon>
        <taxon>Ecdysozoa</taxon>
        <taxon>Arthropoda</taxon>
        <taxon>Hexapoda</taxon>
        <taxon>Insecta</taxon>
        <taxon>Pterygota</taxon>
        <taxon>Neoptera</taxon>
        <taxon>Endopterygota</taxon>
        <taxon>Lepidoptera</taxon>
        <taxon>Glossata</taxon>
        <taxon>Ditrysia</taxon>
        <taxon>Tineoidea</taxon>
        <taxon>Psychidae</taxon>
        <taxon>Oiketicinae</taxon>
        <taxon>Eumeta</taxon>
    </lineage>
</organism>
<proteinExistence type="predicted"/>
<name>A0A4C1SFT1_EUMVA</name>
<gene>
    <name evidence="1" type="ORF">EVAR_2301_1</name>
</gene>
<dbReference type="Proteomes" id="UP000299102">
    <property type="component" value="Unassembled WGS sequence"/>
</dbReference>
<dbReference type="EMBL" id="BGZK01000007">
    <property type="protein sequence ID" value="GBP01023.1"/>
    <property type="molecule type" value="Genomic_DNA"/>
</dbReference>